<dbReference type="PANTHER" id="PTHR44653:SF2">
    <property type="entry name" value="DNAJ HOMOLOG SUBFAMILY C MEMBER 1"/>
    <property type="match status" value="1"/>
</dbReference>
<dbReference type="PROSITE" id="PS50090">
    <property type="entry name" value="MYB_LIKE"/>
    <property type="match status" value="1"/>
</dbReference>
<evidence type="ECO:0000256" key="9">
    <source>
        <dbReference type="ARBA" id="ARBA00037847"/>
    </source>
</evidence>
<dbReference type="InterPro" id="IPR052606">
    <property type="entry name" value="DnaJ_domain_protein"/>
</dbReference>
<organism evidence="16 17">
    <name type="scientific">Photinus pyralis</name>
    <name type="common">Common eastern firefly</name>
    <name type="synonym">Lampyris pyralis</name>
    <dbReference type="NCBI Taxonomy" id="7054"/>
    <lineage>
        <taxon>Eukaryota</taxon>
        <taxon>Metazoa</taxon>
        <taxon>Ecdysozoa</taxon>
        <taxon>Arthropoda</taxon>
        <taxon>Hexapoda</taxon>
        <taxon>Insecta</taxon>
        <taxon>Pterygota</taxon>
        <taxon>Neoptera</taxon>
        <taxon>Endopterygota</taxon>
        <taxon>Coleoptera</taxon>
        <taxon>Polyphaga</taxon>
        <taxon>Elateriformia</taxon>
        <taxon>Elateroidea</taxon>
        <taxon>Lampyridae</taxon>
        <taxon>Lampyrinae</taxon>
        <taxon>Photinus</taxon>
    </lineage>
</organism>
<proteinExistence type="predicted"/>
<protein>
    <recommendedName>
        <fullName evidence="18">DnaJ homolog subfamily C member 1</fullName>
    </recommendedName>
</protein>
<evidence type="ECO:0000256" key="3">
    <source>
        <dbReference type="ARBA" id="ARBA00022729"/>
    </source>
</evidence>
<dbReference type="SMART" id="SM00271">
    <property type="entry name" value="DnaJ"/>
    <property type="match status" value="1"/>
</dbReference>
<dbReference type="InParanoid" id="A0A5N4B3X0"/>
<evidence type="ECO:0000256" key="7">
    <source>
        <dbReference type="ARBA" id="ARBA00023186"/>
    </source>
</evidence>
<evidence type="ECO:0000256" key="12">
    <source>
        <dbReference type="SAM" id="SignalP"/>
    </source>
</evidence>
<dbReference type="GO" id="GO:0005634">
    <property type="term" value="C:nucleus"/>
    <property type="evidence" value="ECO:0007669"/>
    <property type="project" value="UniProtKB-SubCell"/>
</dbReference>
<keyword evidence="2 11" id="KW-0812">Transmembrane</keyword>
<feature type="region of interest" description="Disordered" evidence="10">
    <location>
        <begin position="238"/>
        <end position="258"/>
    </location>
</feature>
<dbReference type="EMBL" id="VVIM01000001">
    <property type="protein sequence ID" value="KAB0804228.1"/>
    <property type="molecule type" value="Genomic_DNA"/>
</dbReference>
<dbReference type="SUPFAM" id="SSF46689">
    <property type="entry name" value="Homeodomain-like"/>
    <property type="match status" value="2"/>
</dbReference>
<dbReference type="PROSITE" id="PS50076">
    <property type="entry name" value="DNAJ_2"/>
    <property type="match status" value="1"/>
</dbReference>
<dbReference type="OrthoDB" id="1420887at2759"/>
<dbReference type="InterPro" id="IPR001005">
    <property type="entry name" value="SANT/Myb"/>
</dbReference>
<evidence type="ECO:0000256" key="10">
    <source>
        <dbReference type="SAM" id="MobiDB-lite"/>
    </source>
</evidence>
<evidence type="ECO:0000259" key="15">
    <source>
        <dbReference type="PROSITE" id="PS51293"/>
    </source>
</evidence>
<dbReference type="FunFam" id="1.10.10.60:FF:000180">
    <property type="entry name" value="DnaJ (Hsp40) homolog, subfamily C, member 2"/>
    <property type="match status" value="1"/>
</dbReference>
<feature type="transmembrane region" description="Helical" evidence="11">
    <location>
        <begin position="122"/>
        <end position="145"/>
    </location>
</feature>
<evidence type="ECO:0000256" key="6">
    <source>
        <dbReference type="ARBA" id="ARBA00023136"/>
    </source>
</evidence>
<dbReference type="PROSITE" id="PS00636">
    <property type="entry name" value="DNAJ_1"/>
    <property type="match status" value="1"/>
</dbReference>
<dbReference type="Pfam" id="PF00226">
    <property type="entry name" value="DnaJ"/>
    <property type="match status" value="1"/>
</dbReference>
<reference evidence="16 17" key="1">
    <citation type="journal article" date="2018" name="Elife">
        <title>Firefly genomes illuminate parallel origins of bioluminescence in beetles.</title>
        <authorList>
            <person name="Fallon T.R."/>
            <person name="Lower S.E."/>
            <person name="Chang C.H."/>
            <person name="Bessho-Uehara M."/>
            <person name="Martin G.J."/>
            <person name="Bewick A.J."/>
            <person name="Behringer M."/>
            <person name="Debat H.J."/>
            <person name="Wong I."/>
            <person name="Day J.C."/>
            <person name="Suvorov A."/>
            <person name="Silva C.J."/>
            <person name="Stanger-Hall K.F."/>
            <person name="Hall D.W."/>
            <person name="Schmitz R.J."/>
            <person name="Nelson D.R."/>
            <person name="Lewis S.M."/>
            <person name="Shigenobu S."/>
            <person name="Bybee S.M."/>
            <person name="Larracuente A.M."/>
            <person name="Oba Y."/>
            <person name="Weng J.K."/>
        </authorList>
    </citation>
    <scope>NUCLEOTIDE SEQUENCE [LARGE SCALE GENOMIC DNA]</scope>
    <source>
        <strain evidence="16">1611_PpyrPB1</strain>
        <tissue evidence="16">Whole body</tissue>
    </source>
</reference>
<evidence type="ECO:0000256" key="2">
    <source>
        <dbReference type="ARBA" id="ARBA00022692"/>
    </source>
</evidence>
<evidence type="ECO:0000259" key="14">
    <source>
        <dbReference type="PROSITE" id="PS50090"/>
    </source>
</evidence>
<gene>
    <name evidence="16" type="ORF">PPYR_01198</name>
</gene>
<evidence type="ECO:0000259" key="13">
    <source>
        <dbReference type="PROSITE" id="PS50076"/>
    </source>
</evidence>
<dbReference type="Pfam" id="PF23082">
    <property type="entry name" value="Myb_DNA-binding_2"/>
    <property type="match status" value="2"/>
</dbReference>
<dbReference type="SUPFAM" id="SSF46565">
    <property type="entry name" value="Chaperone J-domain"/>
    <property type="match status" value="1"/>
</dbReference>
<keyword evidence="7" id="KW-0143">Chaperone</keyword>
<dbReference type="GO" id="GO:0012505">
    <property type="term" value="C:endomembrane system"/>
    <property type="evidence" value="ECO:0007669"/>
    <property type="project" value="UniProtKB-SubCell"/>
</dbReference>
<dbReference type="FunCoup" id="A0A5N4B3X0">
    <property type="interactions" value="1236"/>
</dbReference>
<dbReference type="PROSITE" id="PS51293">
    <property type="entry name" value="SANT"/>
    <property type="match status" value="1"/>
</dbReference>
<evidence type="ECO:0000313" key="16">
    <source>
        <dbReference type="EMBL" id="KAB0804228.1"/>
    </source>
</evidence>
<feature type="domain" description="J" evidence="13">
    <location>
        <begin position="36"/>
        <end position="100"/>
    </location>
</feature>
<dbReference type="SMART" id="SM00717">
    <property type="entry name" value="SANT"/>
    <property type="match status" value="2"/>
</dbReference>
<dbReference type="InterPro" id="IPR017884">
    <property type="entry name" value="SANT_dom"/>
</dbReference>
<dbReference type="CDD" id="cd00167">
    <property type="entry name" value="SANT"/>
    <property type="match status" value="1"/>
</dbReference>
<evidence type="ECO:0000313" key="17">
    <source>
        <dbReference type="Proteomes" id="UP000327044"/>
    </source>
</evidence>
<feature type="compositionally biased region" description="Polar residues" evidence="10">
    <location>
        <begin position="244"/>
        <end position="258"/>
    </location>
</feature>
<feature type="domain" description="SANT" evidence="15">
    <location>
        <begin position="347"/>
        <end position="402"/>
    </location>
</feature>
<evidence type="ECO:0000256" key="8">
    <source>
        <dbReference type="ARBA" id="ARBA00023242"/>
    </source>
</evidence>
<keyword evidence="6 11" id="KW-0472">Membrane</keyword>
<keyword evidence="4" id="KW-0677">Repeat</keyword>
<dbReference type="Gene3D" id="1.10.10.60">
    <property type="entry name" value="Homeodomain-like"/>
    <property type="match status" value="2"/>
</dbReference>
<evidence type="ECO:0000256" key="1">
    <source>
        <dbReference type="ARBA" id="ARBA00004123"/>
    </source>
</evidence>
<dbReference type="InterPro" id="IPR018253">
    <property type="entry name" value="DnaJ_domain_CS"/>
</dbReference>
<dbReference type="CDD" id="cd06257">
    <property type="entry name" value="DnaJ"/>
    <property type="match status" value="1"/>
</dbReference>
<evidence type="ECO:0000256" key="5">
    <source>
        <dbReference type="ARBA" id="ARBA00022989"/>
    </source>
</evidence>
<keyword evidence="5 11" id="KW-1133">Transmembrane helix</keyword>
<dbReference type="AlphaFoldDB" id="A0A5N4B3X0"/>
<evidence type="ECO:0008006" key="18">
    <source>
        <dbReference type="Google" id="ProtNLM"/>
    </source>
</evidence>
<dbReference type="InterPro" id="IPR001623">
    <property type="entry name" value="DnaJ_domain"/>
</dbReference>
<evidence type="ECO:0000256" key="4">
    <source>
        <dbReference type="ARBA" id="ARBA00022737"/>
    </source>
</evidence>
<feature type="domain" description="Myb-like" evidence="14">
    <location>
        <begin position="344"/>
        <end position="398"/>
    </location>
</feature>
<evidence type="ECO:0000256" key="11">
    <source>
        <dbReference type="SAM" id="Phobius"/>
    </source>
</evidence>
<dbReference type="Proteomes" id="UP000327044">
    <property type="component" value="Unassembled WGS sequence"/>
</dbReference>
<comment type="subcellular location">
    <subcellularLocation>
        <location evidence="9">Endomembrane system</location>
        <topology evidence="9">Single-pass membrane protein</topology>
    </subcellularLocation>
    <subcellularLocation>
        <location evidence="1">Nucleus</location>
    </subcellularLocation>
</comment>
<sequence>MKSICIFMFLCNTNYITAWDTQQLEVFDVVEEVKENFYTFLSVAQDADTPTIKSAFRKLSLTLHPDKNSAENAEEQFRHLVAIYDVLKDSTKRKYYDDVLVNGLPNWRSAIYYYRHVRRIGLLELCLLLLVVISVGQYIVGWASYYERKFTLDQVRGKKQRQIASTIEVPKPSILNTLPVQIPKLLWRTIISLPWMFNALKLKALEKLEKDESETSDDEPVQPVKTVRKRKPAFAIPNGPTFEIQPSKQRASQDVPVNNNSAPVSGGLWTDDDLNELVHLINRYPGGTAKRWELIADTLGRTVSEVTYMANKIKDNNFRLSTEEVQVEEEIRVKKKTKGGKFETTEQNQSVWTQEQQKAMENALAKYPKGALDRWDCIADCVPGKTKEQCILRYKHLVETIKKQKENNTSENGGELPKE</sequence>
<dbReference type="InterPro" id="IPR009057">
    <property type="entry name" value="Homeodomain-like_sf"/>
</dbReference>
<dbReference type="Gene3D" id="1.10.287.110">
    <property type="entry name" value="DnaJ domain"/>
    <property type="match status" value="1"/>
</dbReference>
<keyword evidence="3 12" id="KW-0732">Signal</keyword>
<dbReference type="InterPro" id="IPR036869">
    <property type="entry name" value="J_dom_sf"/>
</dbReference>
<dbReference type="PANTHER" id="PTHR44653">
    <property type="entry name" value="DNAJ HOMOLOG SUBFAMILY C MEMBER 1"/>
    <property type="match status" value="1"/>
</dbReference>
<comment type="caution">
    <text evidence="16">The sequence shown here is derived from an EMBL/GenBank/DDBJ whole genome shotgun (WGS) entry which is preliminary data.</text>
</comment>
<accession>A0A5N4B3X0</accession>
<name>A0A5N4B3X0_PHOPY</name>
<dbReference type="PRINTS" id="PR00625">
    <property type="entry name" value="JDOMAIN"/>
</dbReference>
<keyword evidence="8" id="KW-0539">Nucleus</keyword>
<feature type="chain" id="PRO_5024312335" description="DnaJ homolog subfamily C member 1" evidence="12">
    <location>
        <begin position="19"/>
        <end position="419"/>
    </location>
</feature>
<feature type="signal peptide" evidence="12">
    <location>
        <begin position="1"/>
        <end position="18"/>
    </location>
</feature>
<keyword evidence="17" id="KW-1185">Reference proteome</keyword>